<keyword evidence="1" id="KW-1133">Transmembrane helix</keyword>
<proteinExistence type="predicted"/>
<evidence type="ECO:0000313" key="3">
    <source>
        <dbReference type="Proteomes" id="UP001501116"/>
    </source>
</evidence>
<dbReference type="EMBL" id="BAAANN010000011">
    <property type="protein sequence ID" value="GAA1959353.1"/>
    <property type="molecule type" value="Genomic_DNA"/>
</dbReference>
<protein>
    <recommendedName>
        <fullName evidence="4">DUF4267 domain-containing protein</fullName>
    </recommendedName>
</protein>
<sequence>MPSASKVLGVLTAAYGAAVLVRPATLTTPLDLDRGRGVASSLAMLARAMGARDLAIGVAMAVAPAGKPATVAVGARVASDVGDAVIFGTGLAKRNLKVKAVTAASAWGALCAISLLGNRRR</sequence>
<comment type="caution">
    <text evidence="2">The sequence shown here is derived from an EMBL/GenBank/DDBJ whole genome shotgun (WGS) entry which is preliminary data.</text>
</comment>
<feature type="transmembrane region" description="Helical" evidence="1">
    <location>
        <begin position="100"/>
        <end position="117"/>
    </location>
</feature>
<dbReference type="RefSeq" id="WP_344418454.1">
    <property type="nucleotide sequence ID" value="NZ_BAAANN010000011.1"/>
</dbReference>
<accession>A0ABN2QWH7</accession>
<evidence type="ECO:0008006" key="4">
    <source>
        <dbReference type="Google" id="ProtNLM"/>
    </source>
</evidence>
<reference evidence="2 3" key="1">
    <citation type="journal article" date="2019" name="Int. J. Syst. Evol. Microbiol.">
        <title>The Global Catalogue of Microorganisms (GCM) 10K type strain sequencing project: providing services to taxonomists for standard genome sequencing and annotation.</title>
        <authorList>
            <consortium name="The Broad Institute Genomics Platform"/>
            <consortium name="The Broad Institute Genome Sequencing Center for Infectious Disease"/>
            <person name="Wu L."/>
            <person name="Ma J."/>
        </authorList>
    </citation>
    <scope>NUCLEOTIDE SEQUENCE [LARGE SCALE GENOMIC DNA]</scope>
    <source>
        <strain evidence="2 3">JCM 14545</strain>
    </source>
</reference>
<organism evidence="2 3">
    <name type="scientific">Amycolatopsis minnesotensis</name>
    <dbReference type="NCBI Taxonomy" id="337894"/>
    <lineage>
        <taxon>Bacteria</taxon>
        <taxon>Bacillati</taxon>
        <taxon>Actinomycetota</taxon>
        <taxon>Actinomycetes</taxon>
        <taxon>Pseudonocardiales</taxon>
        <taxon>Pseudonocardiaceae</taxon>
        <taxon>Amycolatopsis</taxon>
    </lineage>
</organism>
<evidence type="ECO:0000256" key="1">
    <source>
        <dbReference type="SAM" id="Phobius"/>
    </source>
</evidence>
<gene>
    <name evidence="2" type="ORF">GCM10009754_32300</name>
</gene>
<keyword evidence="1" id="KW-0472">Membrane</keyword>
<evidence type="ECO:0000313" key="2">
    <source>
        <dbReference type="EMBL" id="GAA1959353.1"/>
    </source>
</evidence>
<dbReference type="Proteomes" id="UP001501116">
    <property type="component" value="Unassembled WGS sequence"/>
</dbReference>
<keyword evidence="1" id="KW-0812">Transmembrane</keyword>
<name>A0ABN2QWH7_9PSEU</name>
<keyword evidence="3" id="KW-1185">Reference proteome</keyword>